<sequence length="38" mass="4353">MSFDLSERLATIDGTQLDIILDSYNVYTLCVGYYDTKD</sequence>
<evidence type="ECO:0000313" key="1">
    <source>
        <dbReference type="EMBL" id="AYV80369.1"/>
    </source>
</evidence>
<protein>
    <submittedName>
        <fullName evidence="1">Uncharacterized protein</fullName>
    </submittedName>
</protein>
<proteinExistence type="predicted"/>
<gene>
    <name evidence="1" type="ORF">Gaeavirus42_1</name>
</gene>
<reference evidence="1" key="1">
    <citation type="submission" date="2018-10" db="EMBL/GenBank/DDBJ databases">
        <title>Hidden diversity of soil giant viruses.</title>
        <authorList>
            <person name="Schulz F."/>
            <person name="Alteio L."/>
            <person name="Goudeau D."/>
            <person name="Ryan E.M."/>
            <person name="Malmstrom R.R."/>
            <person name="Blanchard J."/>
            <person name="Woyke T."/>
        </authorList>
    </citation>
    <scope>NUCLEOTIDE SEQUENCE</scope>
    <source>
        <strain evidence="1">GAV1</strain>
    </source>
</reference>
<dbReference type="EMBL" id="MK072240">
    <property type="protein sequence ID" value="AYV80369.1"/>
    <property type="molecule type" value="Genomic_DNA"/>
</dbReference>
<accession>A0A3G5A4H4</accession>
<feature type="non-terminal residue" evidence="1">
    <location>
        <position position="38"/>
    </location>
</feature>
<name>A0A3G5A4H4_9VIRU</name>
<organism evidence="1">
    <name type="scientific">Gaeavirus sp</name>
    <dbReference type="NCBI Taxonomy" id="2487767"/>
    <lineage>
        <taxon>Viruses</taxon>
        <taxon>Varidnaviria</taxon>
        <taxon>Bamfordvirae</taxon>
        <taxon>Nucleocytoviricota</taxon>
        <taxon>Megaviricetes</taxon>
        <taxon>Imitervirales</taxon>
        <taxon>Mimiviridae</taxon>
        <taxon>Klosneuvirinae</taxon>
    </lineage>
</organism>